<proteinExistence type="predicted"/>
<gene>
    <name evidence="3" type="ORF">SAMN05444267_10793</name>
</gene>
<dbReference type="PANTHER" id="PTHR30298">
    <property type="entry name" value="H REPEAT-ASSOCIATED PREDICTED TRANSPOSASE"/>
    <property type="match status" value="1"/>
</dbReference>
<dbReference type="AlphaFoldDB" id="A0A1M7KZW4"/>
<dbReference type="InterPro" id="IPR032806">
    <property type="entry name" value="YbfD_N"/>
</dbReference>
<dbReference type="Proteomes" id="UP000184364">
    <property type="component" value="Unassembled WGS sequence"/>
</dbReference>
<dbReference type="Pfam" id="PF13808">
    <property type="entry name" value="DDE_Tnp_1_assoc"/>
    <property type="match status" value="1"/>
</dbReference>
<dbReference type="PANTHER" id="PTHR30298:SF0">
    <property type="entry name" value="PROTEIN YBFL-RELATED"/>
    <property type="match status" value="1"/>
</dbReference>
<keyword evidence="4" id="KW-1185">Reference proteome</keyword>
<reference evidence="4" key="1">
    <citation type="submission" date="2016-11" db="EMBL/GenBank/DDBJ databases">
        <authorList>
            <person name="Varghese N."/>
            <person name="Submissions S."/>
        </authorList>
    </citation>
    <scope>NUCLEOTIDE SEQUENCE [LARGE SCALE GENOMIC DNA]</scope>
    <source>
        <strain evidence="4">DSM 26899</strain>
    </source>
</reference>
<name>A0A1M7KZW4_9FLAO</name>
<protein>
    <submittedName>
        <fullName evidence="3">DDE_Tnp_1-associated</fullName>
    </submittedName>
</protein>
<organism evidence="3 4">
    <name type="scientific">Chryseobacterium polytrichastri</name>
    <dbReference type="NCBI Taxonomy" id="1302687"/>
    <lineage>
        <taxon>Bacteria</taxon>
        <taxon>Pseudomonadati</taxon>
        <taxon>Bacteroidota</taxon>
        <taxon>Flavobacteriia</taxon>
        <taxon>Flavobacteriales</taxon>
        <taxon>Weeksellaceae</taxon>
        <taxon>Chryseobacterium group</taxon>
        <taxon>Chryseobacterium</taxon>
    </lineage>
</organism>
<sequence>MGVAPIYYPIFLLIAICTYVTGGSDYQDMHMFGKERGSQLRGFLTLPHGAPSSDTFERVFKKLNVSSLQECLVTYGKDILSCLAEKQIVLDGKKLKGVSPTSKGNSGLYILNAWVSENNICIGQQKVEDKSNEITAIPKILTIWILKMLL</sequence>
<dbReference type="InterPro" id="IPR047647">
    <property type="entry name" value="ISAs1_transpos"/>
</dbReference>
<dbReference type="RefSeq" id="WP_262484452.1">
    <property type="nucleotide sequence ID" value="NZ_FRAV01000079.1"/>
</dbReference>
<keyword evidence="1" id="KW-1133">Transmembrane helix</keyword>
<dbReference type="NCBIfam" id="NF033564">
    <property type="entry name" value="transpos_ISAs1"/>
    <property type="match status" value="1"/>
</dbReference>
<evidence type="ECO:0000259" key="2">
    <source>
        <dbReference type="Pfam" id="PF13808"/>
    </source>
</evidence>
<feature type="transmembrane region" description="Helical" evidence="1">
    <location>
        <begin position="6"/>
        <end position="26"/>
    </location>
</feature>
<evidence type="ECO:0000313" key="3">
    <source>
        <dbReference type="EMBL" id="SHM71217.1"/>
    </source>
</evidence>
<evidence type="ECO:0000256" key="1">
    <source>
        <dbReference type="SAM" id="Phobius"/>
    </source>
</evidence>
<accession>A0A1M7KZW4</accession>
<dbReference type="EMBL" id="FRAV01000079">
    <property type="protein sequence ID" value="SHM71217.1"/>
    <property type="molecule type" value="Genomic_DNA"/>
</dbReference>
<dbReference type="STRING" id="1302687.SAMN05444267_10793"/>
<feature type="domain" description="H repeat-associated protein N-terminal" evidence="2">
    <location>
        <begin position="12"/>
        <end position="74"/>
    </location>
</feature>
<dbReference type="InterPro" id="IPR051698">
    <property type="entry name" value="Transposase_11-like"/>
</dbReference>
<keyword evidence="1" id="KW-0472">Membrane</keyword>
<keyword evidence="1" id="KW-0812">Transmembrane</keyword>
<evidence type="ECO:0000313" key="4">
    <source>
        <dbReference type="Proteomes" id="UP000184364"/>
    </source>
</evidence>